<accession>A0ABN8EZA6</accession>
<dbReference type="Proteomes" id="UP000837932">
    <property type="component" value="Unassembled WGS sequence"/>
</dbReference>
<dbReference type="RefSeq" id="WP_238807194.1">
    <property type="nucleotide sequence ID" value="NZ_CAKLPY010000002.1"/>
</dbReference>
<evidence type="ECO:0000313" key="2">
    <source>
        <dbReference type="EMBL" id="CAH0996641.1"/>
    </source>
</evidence>
<evidence type="ECO:0000313" key="3">
    <source>
        <dbReference type="Proteomes" id="UP000837932"/>
    </source>
</evidence>
<dbReference type="PROSITE" id="PS51257">
    <property type="entry name" value="PROKAR_LIPOPROTEIN"/>
    <property type="match status" value="1"/>
</dbReference>
<dbReference type="Pfam" id="PF14129">
    <property type="entry name" value="DUF4296"/>
    <property type="match status" value="1"/>
</dbReference>
<sequence length="118" mass="13774">MLTKKIFLLLGIILLSLACSKYPSPPKDAIDKATMSKILADIHLVEANVSRLSLRDYDSTKMVYKELERQILVKYKTDTTRYRASYNYYVTNPELMTAIYDDVIKNLEEIKKKKKVEY</sequence>
<feature type="domain" description="DUF4296" evidence="1">
    <location>
        <begin position="26"/>
        <end position="112"/>
    </location>
</feature>
<comment type="caution">
    <text evidence="2">The sequence shown here is derived from an EMBL/GenBank/DDBJ whole genome shotgun (WGS) entry which is preliminary data.</text>
</comment>
<dbReference type="InterPro" id="IPR025381">
    <property type="entry name" value="DUF4296"/>
</dbReference>
<keyword evidence="3" id="KW-1185">Reference proteome</keyword>
<proteinExistence type="predicted"/>
<gene>
    <name evidence="2" type="ORF">EMA8858_02773</name>
</gene>
<reference evidence="2" key="1">
    <citation type="submission" date="2021-12" db="EMBL/GenBank/DDBJ databases">
        <authorList>
            <person name="Rodrigo-Torres L."/>
            <person name="Arahal R. D."/>
            <person name="Lucena T."/>
        </authorList>
    </citation>
    <scope>NUCLEOTIDE SEQUENCE</scope>
    <source>
        <strain evidence="2">CECT 8858</strain>
    </source>
</reference>
<name>A0ABN8EZA6_9BACT</name>
<protein>
    <recommendedName>
        <fullName evidence="1">DUF4296 domain-containing protein</fullName>
    </recommendedName>
</protein>
<evidence type="ECO:0000259" key="1">
    <source>
        <dbReference type="Pfam" id="PF14129"/>
    </source>
</evidence>
<organism evidence="2 3">
    <name type="scientific">Emticicia aquatica</name>
    <dbReference type="NCBI Taxonomy" id="1681835"/>
    <lineage>
        <taxon>Bacteria</taxon>
        <taxon>Pseudomonadati</taxon>
        <taxon>Bacteroidota</taxon>
        <taxon>Cytophagia</taxon>
        <taxon>Cytophagales</taxon>
        <taxon>Leadbetterellaceae</taxon>
        <taxon>Emticicia</taxon>
    </lineage>
</organism>
<dbReference type="EMBL" id="CAKLPY010000002">
    <property type="protein sequence ID" value="CAH0996641.1"/>
    <property type="molecule type" value="Genomic_DNA"/>
</dbReference>